<dbReference type="FunFam" id="3.30.60.90:FF:000016">
    <property type="entry name" value="Refractory to sigma P"/>
    <property type="match status" value="1"/>
</dbReference>
<name>A0A7R8USE5_HERIL</name>
<sequence>MANDIVKVYYPDSGNNMQFVYAETRGNFYSFVENINSFVGRLDMVPQAFEEGSIGQRYRMYWIDEDNDKVLINSDYSLRIFLAKTNGVKKVYVEEKDNPPTPFQSQQPQQQSPTVTSAPQAGSTSQKPVHGRVQCDNCDVQPIVGFRYKCAQCYDYDLCEKCEQKKAHPDHVMYRFPVPLPSHTELNRRFFKKMRHGCFGRPDAEAEGERPRKCGRRRHNGGHVAGGSGAAGAFSNFYTMMCDLAEGMDHDDIQTAATPSAPPQPEPEATKTQAPNASTEAPRSEPRQETAGNNDNEDEIPLLFPAIDPAYARAGVQALKGFSEIFGKLLDPLGIVVEVDVGLKNDKKNSAEPSDAKAPTPAGEKPSTSTSGTENKQTTTEAQPQPTSSGTQTPIFIDLSGSPSASSVAPAEPEASETNQPSSADLNDGIRVFASNTSSQPSSQVQEQQPEQIKDMDIDLNPTDISASAEQPSEANGANKKRGSTPIESSWTLIDKQFDELRLGQNEGENQQTSATATAAATSTSPPQSDVNYAQLSRDLLSHIQAEERTKQPDSKPSMTTVHHPDRKINNAVIAMMAMGFSNEGGWLTNLLETVDGDIPKALELLHPSR</sequence>
<feature type="region of interest" description="Disordered" evidence="6">
    <location>
        <begin position="253"/>
        <end position="300"/>
    </location>
</feature>
<feature type="domain" description="ZZ-type" evidence="7">
    <location>
        <begin position="130"/>
        <end position="181"/>
    </location>
</feature>
<dbReference type="GO" id="GO:0016235">
    <property type="term" value="C:aggresome"/>
    <property type="evidence" value="ECO:0007669"/>
    <property type="project" value="TreeGrafter"/>
</dbReference>
<evidence type="ECO:0000256" key="1">
    <source>
        <dbReference type="ARBA" id="ARBA00022723"/>
    </source>
</evidence>
<feature type="compositionally biased region" description="Low complexity" evidence="6">
    <location>
        <begin position="103"/>
        <end position="120"/>
    </location>
</feature>
<evidence type="ECO:0000256" key="6">
    <source>
        <dbReference type="SAM" id="MobiDB-lite"/>
    </source>
</evidence>
<feature type="region of interest" description="Disordered" evidence="6">
    <location>
        <begin position="507"/>
        <end position="531"/>
    </location>
</feature>
<dbReference type="InterPro" id="IPR000433">
    <property type="entry name" value="Znf_ZZ"/>
</dbReference>
<keyword evidence="3" id="KW-0862">Zinc</keyword>
<dbReference type="InterPro" id="IPR052260">
    <property type="entry name" value="Autophagy_Rcpt_SigReg"/>
</dbReference>
<feature type="compositionally biased region" description="Low complexity" evidence="6">
    <location>
        <begin position="438"/>
        <end position="451"/>
    </location>
</feature>
<protein>
    <recommendedName>
        <fullName evidence="7">ZZ-type domain-containing protein</fullName>
    </recommendedName>
</protein>
<dbReference type="OMA" id="VHAMMAM"/>
<evidence type="ECO:0000256" key="5">
    <source>
        <dbReference type="PROSITE-ProRule" id="PRU00228"/>
    </source>
</evidence>
<dbReference type="Proteomes" id="UP000594454">
    <property type="component" value="Chromosome 3"/>
</dbReference>
<dbReference type="InParanoid" id="A0A7R8USE5"/>
<feature type="compositionally biased region" description="Polar residues" evidence="6">
    <location>
        <begin position="271"/>
        <end position="281"/>
    </location>
</feature>
<evidence type="ECO:0000313" key="8">
    <source>
        <dbReference type="EMBL" id="CAD7086157.1"/>
    </source>
</evidence>
<feature type="region of interest" description="Disordered" evidence="6">
    <location>
        <begin position="346"/>
        <end position="490"/>
    </location>
</feature>
<dbReference type="PROSITE" id="PS01357">
    <property type="entry name" value="ZF_ZZ_1"/>
    <property type="match status" value="1"/>
</dbReference>
<dbReference type="Pfam" id="PF00569">
    <property type="entry name" value="ZZ"/>
    <property type="match status" value="1"/>
</dbReference>
<dbReference type="GO" id="GO:0000423">
    <property type="term" value="P:mitophagy"/>
    <property type="evidence" value="ECO:0007669"/>
    <property type="project" value="TreeGrafter"/>
</dbReference>
<dbReference type="CDD" id="cd02340">
    <property type="entry name" value="ZZ_NBR1_like"/>
    <property type="match status" value="1"/>
</dbReference>
<proteinExistence type="predicted"/>
<evidence type="ECO:0000256" key="2">
    <source>
        <dbReference type="ARBA" id="ARBA00022771"/>
    </source>
</evidence>
<dbReference type="OrthoDB" id="441278at2759"/>
<dbReference type="PANTHER" id="PTHR15090">
    <property type="entry name" value="SEQUESTOSOME 1-RELATED"/>
    <property type="match status" value="1"/>
</dbReference>
<dbReference type="SMART" id="SM00291">
    <property type="entry name" value="ZnF_ZZ"/>
    <property type="match status" value="1"/>
</dbReference>
<dbReference type="FunCoup" id="A0A7R8USE5">
    <property type="interactions" value="110"/>
</dbReference>
<feature type="compositionally biased region" description="Polar residues" evidence="6">
    <location>
        <begin position="463"/>
        <end position="476"/>
    </location>
</feature>
<dbReference type="GO" id="GO:0008270">
    <property type="term" value="F:zinc ion binding"/>
    <property type="evidence" value="ECO:0007669"/>
    <property type="project" value="UniProtKB-KW"/>
</dbReference>
<dbReference type="Gene3D" id="1.10.8.10">
    <property type="entry name" value="DNA helicase RuvA subunit, C-terminal domain"/>
    <property type="match status" value="1"/>
</dbReference>
<keyword evidence="1" id="KW-0479">Metal-binding</keyword>
<dbReference type="PANTHER" id="PTHR15090:SF0">
    <property type="entry name" value="SEQUESTOSOME-1"/>
    <property type="match status" value="1"/>
</dbReference>
<evidence type="ECO:0000256" key="4">
    <source>
        <dbReference type="ARBA" id="ARBA00023242"/>
    </source>
</evidence>
<feature type="region of interest" description="Disordered" evidence="6">
    <location>
        <begin position="95"/>
        <end position="131"/>
    </location>
</feature>
<dbReference type="AlphaFoldDB" id="A0A7R8USE5"/>
<evidence type="ECO:0000313" key="9">
    <source>
        <dbReference type="Proteomes" id="UP000594454"/>
    </source>
</evidence>
<organism evidence="8 9">
    <name type="scientific">Hermetia illucens</name>
    <name type="common">Black soldier fly</name>
    <dbReference type="NCBI Taxonomy" id="343691"/>
    <lineage>
        <taxon>Eukaryota</taxon>
        <taxon>Metazoa</taxon>
        <taxon>Ecdysozoa</taxon>
        <taxon>Arthropoda</taxon>
        <taxon>Hexapoda</taxon>
        <taxon>Insecta</taxon>
        <taxon>Pterygota</taxon>
        <taxon>Neoptera</taxon>
        <taxon>Endopterygota</taxon>
        <taxon>Diptera</taxon>
        <taxon>Brachycera</taxon>
        <taxon>Stratiomyomorpha</taxon>
        <taxon>Stratiomyidae</taxon>
        <taxon>Hermetiinae</taxon>
        <taxon>Hermetia</taxon>
    </lineage>
</organism>
<keyword evidence="2 5" id="KW-0863">Zinc-finger</keyword>
<dbReference type="SUPFAM" id="SSF54277">
    <property type="entry name" value="CAD &amp; PB1 domains"/>
    <property type="match status" value="1"/>
</dbReference>
<dbReference type="EMBL" id="LR899011">
    <property type="protein sequence ID" value="CAD7086157.1"/>
    <property type="molecule type" value="Genomic_DNA"/>
</dbReference>
<dbReference type="GO" id="GO:0007032">
    <property type="term" value="P:endosome organization"/>
    <property type="evidence" value="ECO:0007669"/>
    <property type="project" value="TreeGrafter"/>
</dbReference>
<dbReference type="InterPro" id="IPR033741">
    <property type="entry name" value="SQSTM_UBA"/>
</dbReference>
<feature type="compositionally biased region" description="Low complexity" evidence="6">
    <location>
        <begin position="400"/>
        <end position="417"/>
    </location>
</feature>
<keyword evidence="9" id="KW-1185">Reference proteome</keyword>
<gene>
    <name evidence="8" type="ORF">HERILL_LOCUS8951</name>
</gene>
<dbReference type="InterPro" id="IPR009060">
    <property type="entry name" value="UBA-like_sf"/>
</dbReference>
<dbReference type="Gene3D" id="3.30.60.90">
    <property type="match status" value="1"/>
</dbReference>
<feature type="compositionally biased region" description="Basic and acidic residues" evidence="6">
    <location>
        <begin position="202"/>
        <end position="212"/>
    </location>
</feature>
<dbReference type="GO" id="GO:0044753">
    <property type="term" value="C:amphisome"/>
    <property type="evidence" value="ECO:0007669"/>
    <property type="project" value="TreeGrafter"/>
</dbReference>
<dbReference type="PROSITE" id="PS50135">
    <property type="entry name" value="ZF_ZZ_2"/>
    <property type="match status" value="1"/>
</dbReference>
<reference evidence="8 9" key="1">
    <citation type="submission" date="2020-11" db="EMBL/GenBank/DDBJ databases">
        <authorList>
            <person name="Wallbank WR R."/>
            <person name="Pardo Diaz C."/>
            <person name="Kozak K."/>
            <person name="Martin S."/>
            <person name="Jiggins C."/>
            <person name="Moest M."/>
            <person name="Warren A I."/>
            <person name="Generalovic N T."/>
            <person name="Byers J.R.P. K."/>
            <person name="Montejo-Kovacevich G."/>
            <person name="Yen C E."/>
        </authorList>
    </citation>
    <scope>NUCLEOTIDE SEQUENCE [LARGE SCALE GENOMIC DNA]</scope>
</reference>
<dbReference type="CDD" id="cd14320">
    <property type="entry name" value="UBA_SQSTM"/>
    <property type="match status" value="1"/>
</dbReference>
<evidence type="ECO:0000259" key="7">
    <source>
        <dbReference type="PROSITE" id="PS50135"/>
    </source>
</evidence>
<dbReference type="GO" id="GO:0005080">
    <property type="term" value="F:protein kinase C binding"/>
    <property type="evidence" value="ECO:0007669"/>
    <property type="project" value="TreeGrafter"/>
</dbReference>
<dbReference type="GO" id="GO:0070530">
    <property type="term" value="F:K63-linked polyubiquitin modification-dependent protein binding"/>
    <property type="evidence" value="ECO:0007669"/>
    <property type="project" value="TreeGrafter"/>
</dbReference>
<dbReference type="GO" id="GO:0035973">
    <property type="term" value="P:aggrephagy"/>
    <property type="evidence" value="ECO:0007669"/>
    <property type="project" value="TreeGrafter"/>
</dbReference>
<keyword evidence="4" id="KW-0539">Nucleus</keyword>
<dbReference type="Gene3D" id="3.10.20.90">
    <property type="entry name" value="Phosphatidylinositol 3-kinase Catalytic Subunit, Chain A, domain 1"/>
    <property type="match status" value="1"/>
</dbReference>
<feature type="compositionally biased region" description="Polar residues" evidence="6">
    <location>
        <begin position="366"/>
        <end position="394"/>
    </location>
</feature>
<feature type="compositionally biased region" description="Low complexity" evidence="6">
    <location>
        <begin position="513"/>
        <end position="525"/>
    </location>
</feature>
<dbReference type="SUPFAM" id="SSF57850">
    <property type="entry name" value="RING/U-box"/>
    <property type="match status" value="1"/>
</dbReference>
<accession>A0A7R8USE5</accession>
<dbReference type="Pfam" id="PF16577">
    <property type="entry name" value="UBA_5"/>
    <property type="match status" value="1"/>
</dbReference>
<feature type="region of interest" description="Disordered" evidence="6">
    <location>
        <begin position="202"/>
        <end position="226"/>
    </location>
</feature>
<dbReference type="SUPFAM" id="SSF46934">
    <property type="entry name" value="UBA-like"/>
    <property type="match status" value="1"/>
</dbReference>
<evidence type="ECO:0000256" key="3">
    <source>
        <dbReference type="ARBA" id="ARBA00022833"/>
    </source>
</evidence>
<dbReference type="InterPro" id="IPR043145">
    <property type="entry name" value="Znf_ZZ_sf"/>
</dbReference>